<reference evidence="2" key="1">
    <citation type="journal article" date="2024" name="Proc. Natl. Acad. Sci. U.S.A.">
        <title>Extraordinary preservation of gene collinearity over three hundred million years revealed in homosporous lycophytes.</title>
        <authorList>
            <person name="Li C."/>
            <person name="Wickell D."/>
            <person name="Kuo L.Y."/>
            <person name="Chen X."/>
            <person name="Nie B."/>
            <person name="Liao X."/>
            <person name="Peng D."/>
            <person name="Ji J."/>
            <person name="Jenkins J."/>
            <person name="Williams M."/>
            <person name="Shu S."/>
            <person name="Plott C."/>
            <person name="Barry K."/>
            <person name="Rajasekar S."/>
            <person name="Grimwood J."/>
            <person name="Han X."/>
            <person name="Sun S."/>
            <person name="Hou Z."/>
            <person name="He W."/>
            <person name="Dai G."/>
            <person name="Sun C."/>
            <person name="Schmutz J."/>
            <person name="Leebens-Mack J.H."/>
            <person name="Li F.W."/>
            <person name="Wang L."/>
        </authorList>
    </citation>
    <scope>NUCLEOTIDE SEQUENCE [LARGE SCALE GENOMIC DNA]</scope>
    <source>
        <strain evidence="2">cv. PW_Plant_1</strain>
    </source>
</reference>
<evidence type="ECO:0000313" key="1">
    <source>
        <dbReference type="EMBL" id="KAJ7567046.1"/>
    </source>
</evidence>
<comment type="caution">
    <text evidence="1">The sequence shown here is derived from an EMBL/GenBank/DDBJ whole genome shotgun (WGS) entry which is preliminary data.</text>
</comment>
<gene>
    <name evidence="1" type="ORF">O6H91_02G129900</name>
</gene>
<accession>A0ACC2EKP2</accession>
<protein>
    <submittedName>
        <fullName evidence="1">Uncharacterized protein</fullName>
    </submittedName>
</protein>
<proteinExistence type="predicted"/>
<organism evidence="1 2">
    <name type="scientific">Diphasiastrum complanatum</name>
    <name type="common">Issler's clubmoss</name>
    <name type="synonym">Lycopodium complanatum</name>
    <dbReference type="NCBI Taxonomy" id="34168"/>
    <lineage>
        <taxon>Eukaryota</taxon>
        <taxon>Viridiplantae</taxon>
        <taxon>Streptophyta</taxon>
        <taxon>Embryophyta</taxon>
        <taxon>Tracheophyta</taxon>
        <taxon>Lycopodiopsida</taxon>
        <taxon>Lycopodiales</taxon>
        <taxon>Lycopodiaceae</taxon>
        <taxon>Lycopodioideae</taxon>
        <taxon>Diphasiastrum</taxon>
    </lineage>
</organism>
<keyword evidence="2" id="KW-1185">Reference proteome</keyword>
<dbReference type="Proteomes" id="UP001162992">
    <property type="component" value="Chromosome 2"/>
</dbReference>
<evidence type="ECO:0000313" key="2">
    <source>
        <dbReference type="Proteomes" id="UP001162992"/>
    </source>
</evidence>
<sequence length="127" mass="14343">MPTALYINMDKFLQGLFLLANDSVADVRKLVCAALVQLIEVQPGYLQPLMKNVIEYMLQASRDTDEEVALEACEFWSAFCDAQLPPEILKEFLPRLIPVLLSNMTYADDDEALFDADVRTFPGFLCC</sequence>
<name>A0ACC2EKP2_DIPCM</name>
<dbReference type="EMBL" id="CM055093">
    <property type="protein sequence ID" value="KAJ7567046.1"/>
    <property type="molecule type" value="Genomic_DNA"/>
</dbReference>